<evidence type="ECO:0000313" key="2">
    <source>
        <dbReference type="EMBL" id="KUN86313.1"/>
    </source>
</evidence>
<dbReference type="STRING" id="1943.AQJ64_09830"/>
<dbReference type="EMBL" id="LMWW01000010">
    <property type="protein sequence ID" value="KUN86313.1"/>
    <property type="molecule type" value="Genomic_DNA"/>
</dbReference>
<sequence>MIVRTSTMKPRENGMPISGTCTPDSRSACSTSAVSTPTMSTRCWYCEGTANFPMIRTKTKRLSTLSDFSVMYPAKNWPVGPPPPNRNSPRPNRQARTTQTIVQVPASFTETSWGVRPTRKSTPTRAQRAARVSSQTARETFTVVLLVPVGSRHRCLPQGAGAVECVTRRMAGRFRRTAVLLTAADG</sequence>
<keyword evidence="3" id="KW-1185">Reference proteome</keyword>
<dbReference type="AlphaFoldDB" id="A0A101T5N1"/>
<feature type="region of interest" description="Disordered" evidence="1">
    <location>
        <begin position="76"/>
        <end position="96"/>
    </location>
</feature>
<reference evidence="2 3" key="1">
    <citation type="submission" date="2015-10" db="EMBL/GenBank/DDBJ databases">
        <title>Draft genome sequence of Streptomyces griseoruber DSM 40281, type strain for the species Streptomyces griseoruber.</title>
        <authorList>
            <person name="Ruckert C."/>
            <person name="Winkler A."/>
            <person name="Kalinowski J."/>
            <person name="Kampfer P."/>
            <person name="Glaeser S."/>
        </authorList>
    </citation>
    <scope>NUCLEOTIDE SEQUENCE [LARGE SCALE GENOMIC DNA]</scope>
    <source>
        <strain evidence="2 3">DSM 40281</strain>
    </source>
</reference>
<organism evidence="2 3">
    <name type="scientific">Streptomyces griseoruber</name>
    <dbReference type="NCBI Taxonomy" id="1943"/>
    <lineage>
        <taxon>Bacteria</taxon>
        <taxon>Bacillati</taxon>
        <taxon>Actinomycetota</taxon>
        <taxon>Actinomycetes</taxon>
        <taxon>Kitasatosporales</taxon>
        <taxon>Streptomycetaceae</taxon>
        <taxon>Streptomyces</taxon>
    </lineage>
</organism>
<feature type="region of interest" description="Disordered" evidence="1">
    <location>
        <begin position="113"/>
        <end position="133"/>
    </location>
</feature>
<name>A0A101T5N1_9ACTN</name>
<proteinExistence type="predicted"/>
<dbReference type="Proteomes" id="UP000052982">
    <property type="component" value="Unassembled WGS sequence"/>
</dbReference>
<gene>
    <name evidence="2" type="ORF">AQJ64_09830</name>
</gene>
<protein>
    <submittedName>
        <fullName evidence="2">Uncharacterized protein</fullName>
    </submittedName>
</protein>
<comment type="caution">
    <text evidence="2">The sequence shown here is derived from an EMBL/GenBank/DDBJ whole genome shotgun (WGS) entry which is preliminary data.</text>
</comment>
<feature type="region of interest" description="Disordered" evidence="1">
    <location>
        <begin position="1"/>
        <end position="27"/>
    </location>
</feature>
<accession>A0A101T5N1</accession>
<evidence type="ECO:0000256" key="1">
    <source>
        <dbReference type="SAM" id="MobiDB-lite"/>
    </source>
</evidence>
<evidence type="ECO:0000313" key="3">
    <source>
        <dbReference type="Proteomes" id="UP000052982"/>
    </source>
</evidence>